<feature type="compositionally biased region" description="Polar residues" evidence="1">
    <location>
        <begin position="418"/>
        <end position="427"/>
    </location>
</feature>
<feature type="transmembrane region" description="Helical" evidence="2">
    <location>
        <begin position="255"/>
        <end position="277"/>
    </location>
</feature>
<feature type="transmembrane region" description="Helical" evidence="2">
    <location>
        <begin position="184"/>
        <end position="203"/>
    </location>
</feature>
<dbReference type="GeneID" id="20084176"/>
<dbReference type="RefSeq" id="XP_008870672.1">
    <property type="nucleotide sequence ID" value="XM_008872450.1"/>
</dbReference>
<evidence type="ECO:0000256" key="1">
    <source>
        <dbReference type="SAM" id="MobiDB-lite"/>
    </source>
</evidence>
<keyword evidence="2" id="KW-1133">Transmembrane helix</keyword>
<dbReference type="PANTHER" id="PTHR20992">
    <property type="entry name" value="AT15442P-RELATED"/>
    <property type="match status" value="1"/>
</dbReference>
<proteinExistence type="predicted"/>
<name>A0A024U3R8_9STRA</name>
<dbReference type="eggNOG" id="ENOG502R1GQ">
    <property type="taxonomic scope" value="Eukaryota"/>
</dbReference>
<feature type="transmembrane region" description="Helical" evidence="2">
    <location>
        <begin position="150"/>
        <end position="172"/>
    </location>
</feature>
<dbReference type="VEuPathDB" id="FungiDB:H310_07126"/>
<evidence type="ECO:0008006" key="4">
    <source>
        <dbReference type="Google" id="ProtNLM"/>
    </source>
</evidence>
<reference evidence="3" key="1">
    <citation type="submission" date="2013-12" db="EMBL/GenBank/DDBJ databases">
        <title>The Genome Sequence of Aphanomyces invadans NJM9701.</title>
        <authorList>
            <consortium name="The Broad Institute Genomics Platform"/>
            <person name="Russ C."/>
            <person name="Tyler B."/>
            <person name="van West P."/>
            <person name="Dieguez-Uribeondo J."/>
            <person name="Young S.K."/>
            <person name="Zeng Q."/>
            <person name="Gargeya S."/>
            <person name="Fitzgerald M."/>
            <person name="Abouelleil A."/>
            <person name="Alvarado L."/>
            <person name="Chapman S.B."/>
            <person name="Gainer-Dewar J."/>
            <person name="Goldberg J."/>
            <person name="Griggs A."/>
            <person name="Gujja S."/>
            <person name="Hansen M."/>
            <person name="Howarth C."/>
            <person name="Imamovic A."/>
            <person name="Ireland A."/>
            <person name="Larimer J."/>
            <person name="McCowan C."/>
            <person name="Murphy C."/>
            <person name="Pearson M."/>
            <person name="Poon T.W."/>
            <person name="Priest M."/>
            <person name="Roberts A."/>
            <person name="Saif S."/>
            <person name="Shea T."/>
            <person name="Sykes S."/>
            <person name="Wortman J."/>
            <person name="Nusbaum C."/>
            <person name="Birren B."/>
        </authorList>
    </citation>
    <scope>NUCLEOTIDE SEQUENCE [LARGE SCALE GENOMIC DNA]</scope>
    <source>
        <strain evidence="3">NJM9701</strain>
    </source>
</reference>
<dbReference type="OrthoDB" id="543859at2759"/>
<dbReference type="Pfam" id="PF04087">
    <property type="entry name" value="DUF389"/>
    <property type="match status" value="1"/>
</dbReference>
<keyword evidence="2" id="KW-0812">Transmembrane</keyword>
<organism evidence="3">
    <name type="scientific">Aphanomyces invadans</name>
    <dbReference type="NCBI Taxonomy" id="157072"/>
    <lineage>
        <taxon>Eukaryota</taxon>
        <taxon>Sar</taxon>
        <taxon>Stramenopiles</taxon>
        <taxon>Oomycota</taxon>
        <taxon>Saprolegniomycetes</taxon>
        <taxon>Saprolegniales</taxon>
        <taxon>Verrucalvaceae</taxon>
        <taxon>Aphanomyces</taxon>
    </lineage>
</organism>
<gene>
    <name evidence="3" type="ORF">H310_07126</name>
</gene>
<protein>
    <recommendedName>
        <fullName evidence="4">TIGR00341 family protein</fullName>
    </recommendedName>
</protein>
<dbReference type="InterPro" id="IPR005240">
    <property type="entry name" value="DUF389"/>
</dbReference>
<feature type="region of interest" description="Disordered" evidence="1">
    <location>
        <begin position="406"/>
        <end position="427"/>
    </location>
</feature>
<dbReference type="AlphaFoldDB" id="A0A024U3R8"/>
<evidence type="ECO:0000256" key="2">
    <source>
        <dbReference type="SAM" id="Phobius"/>
    </source>
</evidence>
<dbReference type="PANTHER" id="PTHR20992:SF9">
    <property type="entry name" value="AT15442P-RELATED"/>
    <property type="match status" value="1"/>
</dbReference>
<accession>A0A024U3R8</accession>
<dbReference type="EMBL" id="KI913964">
    <property type="protein sequence ID" value="ETW00537.1"/>
    <property type="molecule type" value="Genomic_DNA"/>
</dbReference>
<feature type="transmembrane region" description="Helical" evidence="2">
    <location>
        <begin position="223"/>
        <end position="243"/>
    </location>
</feature>
<sequence length="427" mass="45573">MKLFQVTIPNDQHRKVVTVLQDDLNLENVTSIEARTSSIVSFRVEDEEMQGVLTVLQKLGVGVKFGFCDVMSLTPGTTISKAKKTKNGSSSRPRRGILQKSSDVGTAIPVAEIYAHIEASTTLSRDSIGMLFISSSIAGIGLAGDSPTCVVASMLLSPLMGPILGCSFGYAIRDRNMFLNGLSNELTALVITLLLGMLLGIVLAPYADDLKWPTAEMRSRGQAVSLIFGAIVAALSGAGVALAESNANISSVVGTAIAAALLPPTVNCGISLSYAIIGPLFLTDYEVTKKNVFFEIAVGSALLVWINIIFIYLSAVVVFKFKQVDKFELVRNVDESTWQNLPKLGKTPRMRDHGLPPNLCREDVSSDGTSSPGILPEVSTVQGDSAHHLVDLPPPLPTTAMKRRIRSVSEDDNDSPLAKSTLNVSGV</sequence>
<feature type="transmembrane region" description="Helical" evidence="2">
    <location>
        <begin position="297"/>
        <end position="319"/>
    </location>
</feature>
<keyword evidence="2" id="KW-0472">Membrane</keyword>
<evidence type="ECO:0000313" key="3">
    <source>
        <dbReference type="EMBL" id="ETW00537.1"/>
    </source>
</evidence>